<organism evidence="3">
    <name type="scientific">uncultured Caudovirales phage</name>
    <dbReference type="NCBI Taxonomy" id="2100421"/>
    <lineage>
        <taxon>Viruses</taxon>
        <taxon>Duplodnaviria</taxon>
        <taxon>Heunggongvirae</taxon>
        <taxon>Uroviricota</taxon>
        <taxon>Caudoviricetes</taxon>
        <taxon>Peduoviridae</taxon>
        <taxon>Maltschvirus</taxon>
        <taxon>Maltschvirus maltsch</taxon>
    </lineage>
</organism>
<accession>A0A6J5R6A5</accession>
<evidence type="ECO:0000313" key="3">
    <source>
        <dbReference type="EMBL" id="CAB4193010.1"/>
    </source>
</evidence>
<evidence type="ECO:0000313" key="2">
    <source>
        <dbReference type="EMBL" id="CAB4174437.1"/>
    </source>
</evidence>
<keyword evidence="1" id="KW-0175">Coiled coil</keyword>
<sequence>MTSQEIQKFGEIQYLKGRLDELHKALPNVTSMEKSRRLDQRVEKYFNKLREVDEVAYHLYQVELRNRLRAKEKSKEEMKALLEEIISSENLHESELKDRILHKINTY</sequence>
<name>A0A6J5R6A5_9CAUD</name>
<protein>
    <submittedName>
        <fullName evidence="3">Uncharacterized protein</fullName>
    </submittedName>
</protein>
<dbReference type="EMBL" id="LR797195">
    <property type="protein sequence ID" value="CAB4193010.1"/>
    <property type="molecule type" value="Genomic_DNA"/>
</dbReference>
<dbReference type="EMBL" id="LR796916">
    <property type="protein sequence ID" value="CAB4174437.1"/>
    <property type="molecule type" value="Genomic_DNA"/>
</dbReference>
<evidence type="ECO:0000256" key="1">
    <source>
        <dbReference type="SAM" id="Coils"/>
    </source>
</evidence>
<gene>
    <name evidence="3" type="ORF">UFOVP1247_5</name>
    <name evidence="2" type="ORF">UFOVP970_45</name>
</gene>
<feature type="coiled-coil region" evidence="1">
    <location>
        <begin position="61"/>
        <end position="91"/>
    </location>
</feature>
<proteinExistence type="predicted"/>
<reference evidence="3" key="1">
    <citation type="submission" date="2020-05" db="EMBL/GenBank/DDBJ databases">
        <authorList>
            <person name="Chiriac C."/>
            <person name="Salcher M."/>
            <person name="Ghai R."/>
            <person name="Kavagutti S V."/>
        </authorList>
    </citation>
    <scope>NUCLEOTIDE SEQUENCE</scope>
</reference>